<reference evidence="5" key="1">
    <citation type="submission" date="2020-05" db="EMBL/GenBank/DDBJ databases">
        <authorList>
            <person name="Zhu T."/>
            <person name="Keshari N."/>
            <person name="Lu X."/>
        </authorList>
    </citation>
    <scope>NUCLEOTIDE SEQUENCE</scope>
    <source>
        <strain evidence="5">NK1-12</strain>
    </source>
</reference>
<dbReference type="SUPFAM" id="SSF50156">
    <property type="entry name" value="PDZ domain-like"/>
    <property type="match status" value="1"/>
</dbReference>
<dbReference type="Gene3D" id="2.30.42.10">
    <property type="match status" value="1"/>
</dbReference>
<name>A0AA96WTB9_9CYAN</name>
<dbReference type="PANTHER" id="PTHR22939">
    <property type="entry name" value="SERINE PROTEASE FAMILY S1C HTRA-RELATED"/>
    <property type="match status" value="1"/>
</dbReference>
<dbReference type="GO" id="GO:0006508">
    <property type="term" value="P:proteolysis"/>
    <property type="evidence" value="ECO:0007669"/>
    <property type="project" value="UniProtKB-KW"/>
</dbReference>
<evidence type="ECO:0000256" key="2">
    <source>
        <dbReference type="ARBA" id="ARBA00022670"/>
    </source>
</evidence>
<keyword evidence="3" id="KW-0378">Hydrolase</keyword>
<keyword evidence="2 5" id="KW-0645">Protease</keyword>
<protein>
    <submittedName>
        <fullName evidence="5">Trypsin-like serine protease</fullName>
    </submittedName>
</protein>
<dbReference type="PROSITE" id="PS50106">
    <property type="entry name" value="PDZ"/>
    <property type="match status" value="1"/>
</dbReference>
<dbReference type="CDD" id="cd10838">
    <property type="entry name" value="cpPDZ_HhoA-like"/>
    <property type="match status" value="1"/>
</dbReference>
<evidence type="ECO:0000313" key="5">
    <source>
        <dbReference type="EMBL" id="WNZ22572.1"/>
    </source>
</evidence>
<accession>A0AA96WTB9</accession>
<dbReference type="InterPro" id="IPR001940">
    <property type="entry name" value="Peptidase_S1C"/>
</dbReference>
<sequence>MLLNVLPNRFAGVLSVFLGLRRMITRVLSVVLGVLLAFSVSVSPSWARPLIGQTQASGTNQMIAQAVPRRGSFVAAAVEKVGSAVVQINTERTITRQPDPFFSDPFFRRFFGFGDGMMPQGPFEERLQGQGSGFIVNSDGTILTNAHVVADADRVTVILKDGRRLDGVVRGVDEVTDLAVVQVRAGGLPVAPLGDSDQVRVGDWAIAVGNPFGLDNTVTLGIVSTLNRSSARAGIPDKRLDFIQTDAAINPGNSGGPLLNEDGEVIGINTAIRANASGIGFAIPINKAKEVMPLLARGEKVSHPYLGVQIMTLTPDLAKQNNSDPNATVMLPEVSGVLVMGVVPNSPAANAGIRRGDVITQIDGQTITDAEQLQNLVDRSGVGKSLRVTIRRGNGTQQISVRTAELQAQASPTSPTSPF</sequence>
<dbReference type="Gene3D" id="2.40.10.120">
    <property type="match status" value="1"/>
</dbReference>
<evidence type="ECO:0000259" key="4">
    <source>
        <dbReference type="PROSITE" id="PS50106"/>
    </source>
</evidence>
<organism evidence="5">
    <name type="scientific">Leptolyngbya sp. NK1-12</name>
    <dbReference type="NCBI Taxonomy" id="2547451"/>
    <lineage>
        <taxon>Bacteria</taxon>
        <taxon>Bacillati</taxon>
        <taxon>Cyanobacteriota</taxon>
        <taxon>Cyanophyceae</taxon>
        <taxon>Leptolyngbyales</taxon>
        <taxon>Leptolyngbyaceae</taxon>
        <taxon>Leptolyngbya group</taxon>
        <taxon>Leptolyngbya</taxon>
    </lineage>
</organism>
<dbReference type="PANTHER" id="PTHR22939:SF129">
    <property type="entry name" value="SERINE PROTEASE HTRA2, MITOCHONDRIAL"/>
    <property type="match status" value="1"/>
</dbReference>
<dbReference type="InterPro" id="IPR009003">
    <property type="entry name" value="Peptidase_S1_PA"/>
</dbReference>
<feature type="domain" description="PDZ" evidence="4">
    <location>
        <begin position="292"/>
        <end position="394"/>
    </location>
</feature>
<evidence type="ECO:0000256" key="1">
    <source>
        <dbReference type="ARBA" id="ARBA00010541"/>
    </source>
</evidence>
<dbReference type="InterPro" id="IPR001478">
    <property type="entry name" value="PDZ"/>
</dbReference>
<comment type="similarity">
    <text evidence="1">Belongs to the peptidase S1C family.</text>
</comment>
<dbReference type="GO" id="GO:0004252">
    <property type="term" value="F:serine-type endopeptidase activity"/>
    <property type="evidence" value="ECO:0007669"/>
    <property type="project" value="InterPro"/>
</dbReference>
<dbReference type="AlphaFoldDB" id="A0AA96WTB9"/>
<dbReference type="Pfam" id="PF13365">
    <property type="entry name" value="Trypsin_2"/>
    <property type="match status" value="1"/>
</dbReference>
<dbReference type="InterPro" id="IPR048172">
    <property type="entry name" value="HhoA_HhoB_HtrA-like"/>
</dbReference>
<dbReference type="InterPro" id="IPR036034">
    <property type="entry name" value="PDZ_sf"/>
</dbReference>
<gene>
    <name evidence="5" type="ORF">HJG54_06665</name>
</gene>
<dbReference type="SMART" id="SM00228">
    <property type="entry name" value="PDZ"/>
    <property type="match status" value="1"/>
</dbReference>
<dbReference type="NCBIfam" id="NF041521">
    <property type="entry name" value="HhoA_HhoB_HtrA"/>
    <property type="match status" value="1"/>
</dbReference>
<dbReference type="PRINTS" id="PR00834">
    <property type="entry name" value="PROTEASES2C"/>
</dbReference>
<dbReference type="EMBL" id="CP053586">
    <property type="protein sequence ID" value="WNZ22572.1"/>
    <property type="molecule type" value="Genomic_DNA"/>
</dbReference>
<dbReference type="SUPFAM" id="SSF50494">
    <property type="entry name" value="Trypsin-like serine proteases"/>
    <property type="match status" value="1"/>
</dbReference>
<dbReference type="Pfam" id="PF13180">
    <property type="entry name" value="PDZ_2"/>
    <property type="match status" value="1"/>
</dbReference>
<evidence type="ECO:0000256" key="3">
    <source>
        <dbReference type="ARBA" id="ARBA00022801"/>
    </source>
</evidence>
<proteinExistence type="inferred from homology"/>